<accession>A0AAU2JJ87</accession>
<name>A0AAU2JJ87_9ACTN</name>
<organism evidence="1">
    <name type="scientific">Streptomyces sp. NBC_00049</name>
    <dbReference type="NCBI Taxonomy" id="2903617"/>
    <lineage>
        <taxon>Bacteria</taxon>
        <taxon>Bacillati</taxon>
        <taxon>Actinomycetota</taxon>
        <taxon>Actinomycetes</taxon>
        <taxon>Kitasatosporales</taxon>
        <taxon>Streptomycetaceae</taxon>
        <taxon>Streptomyces</taxon>
    </lineage>
</organism>
<gene>
    <name evidence="1" type="ORF">OG327_00745</name>
</gene>
<sequence length="460" mass="50233">MGKQWDKAMYALAYNQATPADVLLRLLGHEHRQVQGAVVRRGNLPPDVIEAILAHPERHVRGTFAESVAADPVQRARILDDPDPGLAICLAMGPMPYRQPVEPLPDEAYARLLAHPRVLVRRETAGSGSVPLHILAGLADHEEPELRREACRAWDLLSPAVREALLADEAPDVREAAAFRVCGEDEERTTWLAGHVTNGWVLHEVLRTGRLSRELAERLIAEGDQRAKIAGNPSLPPDLVAKLAVDPDPGVRLVISARPELSESERAAIDYTVGPESRLGTLDWVWKAREDAELLRRCARSAHPWLRRSAAVCPGLRPDAVALLAGDEDFAVRLLLCEFHPEPPPELLLDLYLNGAHRAVGMLVARPGFPAAGLAARFGDSPDPVRRRLALRDPALDPALLDRLSRDPQTLDDAGRDPRLPLARILELLADPDTAAGAAGNPALPPEEMRRLLDRAGVAV</sequence>
<dbReference type="InterPro" id="IPR011989">
    <property type="entry name" value="ARM-like"/>
</dbReference>
<dbReference type="EMBL" id="CP108264">
    <property type="protein sequence ID" value="WTU71975.1"/>
    <property type="molecule type" value="Genomic_DNA"/>
</dbReference>
<protein>
    <recommendedName>
        <fullName evidence="2">LRV domain-containing protein</fullName>
    </recommendedName>
</protein>
<proteinExistence type="predicted"/>
<dbReference type="Gene3D" id="1.25.10.10">
    <property type="entry name" value="Leucine-rich Repeat Variant"/>
    <property type="match status" value="1"/>
</dbReference>
<evidence type="ECO:0008006" key="2">
    <source>
        <dbReference type="Google" id="ProtNLM"/>
    </source>
</evidence>
<dbReference type="AlphaFoldDB" id="A0AAU2JJ87"/>
<evidence type="ECO:0000313" key="1">
    <source>
        <dbReference type="EMBL" id="WTU71975.1"/>
    </source>
</evidence>
<reference evidence="1" key="1">
    <citation type="submission" date="2022-10" db="EMBL/GenBank/DDBJ databases">
        <title>The complete genomes of actinobacterial strains from the NBC collection.</title>
        <authorList>
            <person name="Joergensen T.S."/>
            <person name="Alvarez Arevalo M."/>
            <person name="Sterndorff E.B."/>
            <person name="Faurdal D."/>
            <person name="Vuksanovic O."/>
            <person name="Mourched A.-S."/>
            <person name="Charusanti P."/>
            <person name="Shaw S."/>
            <person name="Blin K."/>
            <person name="Weber T."/>
        </authorList>
    </citation>
    <scope>NUCLEOTIDE SEQUENCE</scope>
    <source>
        <strain evidence="1">NBC_00049</strain>
    </source>
</reference>